<feature type="non-terminal residue" evidence="2">
    <location>
        <position position="1"/>
    </location>
</feature>
<feature type="transmembrane region" description="Helical" evidence="1">
    <location>
        <begin position="43"/>
        <end position="62"/>
    </location>
</feature>
<keyword evidence="1" id="KW-0472">Membrane</keyword>
<reference evidence="2" key="1">
    <citation type="submission" date="2015-07" db="EMBL/GenBank/DDBJ databases">
        <title>Adaptation to a free-living lifestyle via gene acquisitions in the diplomonad Trepomonas sp. PC1.</title>
        <authorList>
            <person name="Xu F."/>
            <person name="Jerlstrom-Hultqvist J."/>
            <person name="Kolisko M."/>
            <person name="Simpson A.G.B."/>
            <person name="Roger A.J."/>
            <person name="Svard S.G."/>
            <person name="Andersson J.O."/>
        </authorList>
    </citation>
    <scope>NUCLEOTIDE SEQUENCE</scope>
    <source>
        <strain evidence="2">PC1</strain>
    </source>
</reference>
<proteinExistence type="predicted"/>
<feature type="transmembrane region" description="Helical" evidence="1">
    <location>
        <begin position="17"/>
        <end position="36"/>
    </location>
</feature>
<organism evidence="2">
    <name type="scientific">Trepomonas sp. PC1</name>
    <dbReference type="NCBI Taxonomy" id="1076344"/>
    <lineage>
        <taxon>Eukaryota</taxon>
        <taxon>Metamonada</taxon>
        <taxon>Diplomonadida</taxon>
        <taxon>Hexamitidae</taxon>
        <taxon>Hexamitinae</taxon>
        <taxon>Trepomonas</taxon>
    </lineage>
</organism>
<keyword evidence="1" id="KW-1133">Transmembrane helix</keyword>
<protein>
    <recommendedName>
        <fullName evidence="3">Acyltransferase</fullName>
    </recommendedName>
</protein>
<accession>A0A146K4K0</accession>
<keyword evidence="1" id="KW-0812">Transmembrane</keyword>
<evidence type="ECO:0000313" key="2">
    <source>
        <dbReference type="EMBL" id="JAP91812.1"/>
    </source>
</evidence>
<dbReference type="AlphaFoldDB" id="A0A146K4K0"/>
<gene>
    <name evidence="2" type="ORF">TPC1_16452</name>
</gene>
<name>A0A146K4K0_9EUKA</name>
<sequence length="276" mass="31935">ARFADKTTGKLGFNQPIPIYTTLSFISKALYWIYIYTIYWMLIIVRLPLIYCLTWIWVIVPIPFKDMIFSRLLLFLYGVLQPAPLQASTLSTKKKAVYSLKKQTIICGQFTSPVDFLLYIKYFKPSLVLFPSAQLLSPARAFYKSLSFDESFIEQKIDKLPQKRILVFPEQFPTNQNLIMKSYLDCEIFTNRPIICAASKKKWTFVPKQHPKFDWETHFDDMGSVISKQQVFITVMKESDTIEAGKIEKGLASCLGVEVGSQGLTERKEYLKVIQE</sequence>
<evidence type="ECO:0008006" key="3">
    <source>
        <dbReference type="Google" id="ProtNLM"/>
    </source>
</evidence>
<evidence type="ECO:0000256" key="1">
    <source>
        <dbReference type="SAM" id="Phobius"/>
    </source>
</evidence>
<dbReference type="EMBL" id="GDID01004794">
    <property type="protein sequence ID" value="JAP91812.1"/>
    <property type="molecule type" value="Transcribed_RNA"/>
</dbReference>